<evidence type="ECO:0000313" key="3">
    <source>
        <dbReference type="Proteomes" id="UP001310692"/>
    </source>
</evidence>
<proteinExistence type="predicted"/>
<organism evidence="2 3">
    <name type="scientific">Hyphobacterium marinum</name>
    <dbReference type="NCBI Taxonomy" id="3116574"/>
    <lineage>
        <taxon>Bacteria</taxon>
        <taxon>Pseudomonadati</taxon>
        <taxon>Pseudomonadota</taxon>
        <taxon>Alphaproteobacteria</taxon>
        <taxon>Maricaulales</taxon>
        <taxon>Maricaulaceae</taxon>
        <taxon>Hyphobacterium</taxon>
    </lineage>
</organism>
<evidence type="ECO:0000256" key="1">
    <source>
        <dbReference type="SAM" id="MobiDB-lite"/>
    </source>
</evidence>
<name>A0ABU7LY43_9PROT</name>
<protein>
    <submittedName>
        <fullName evidence="2">Uncharacterized protein</fullName>
    </submittedName>
</protein>
<sequence>MTGQQSSVRGAKSARRKSAAQGAQMARRAKPKAAADIAPIAYKDSLGALAMRDTAWNVAERNHYNYVDPELRGPAFAELDPKEHVSLKHHSAMLLYGMRVWAQLAELHQESAALLRATENPYDHPLWKSIFRHARNANERSDGDNFLAACLGCESGLSNFDWMSTPEHIRAEWTLYSWRGTGGIAPQAADADTLGRWFSDNVYQRMCLFGLATEAITASDFSALGHYLTLLKTIAPDVHSISGDVSTPDAFLVARLREAHIRHFEGVDQAEAYLASVWGVLSATGQNTRSPMAHLHRMRTVYNRRLANAEAMADAQRIVSVQEDWRTLLKEALASYEGGLMR</sequence>
<keyword evidence="3" id="KW-1185">Reference proteome</keyword>
<dbReference type="Proteomes" id="UP001310692">
    <property type="component" value="Unassembled WGS sequence"/>
</dbReference>
<comment type="caution">
    <text evidence="2">The sequence shown here is derived from an EMBL/GenBank/DDBJ whole genome shotgun (WGS) entry which is preliminary data.</text>
</comment>
<gene>
    <name evidence="2" type="ORF">V0U35_07240</name>
</gene>
<reference evidence="2 3" key="1">
    <citation type="submission" date="2024-01" db="EMBL/GenBank/DDBJ databases">
        <title>Hyphobacterium bacterium isolated from marine sediment.</title>
        <authorList>
            <person name="Zhao S."/>
        </authorList>
    </citation>
    <scope>NUCLEOTIDE SEQUENCE [LARGE SCALE GENOMIC DNA]</scope>
    <source>
        <strain evidence="2 3">Y60-23</strain>
    </source>
</reference>
<feature type="region of interest" description="Disordered" evidence="1">
    <location>
        <begin position="1"/>
        <end position="30"/>
    </location>
</feature>
<dbReference type="RefSeq" id="WP_330196013.1">
    <property type="nucleotide sequence ID" value="NZ_JAZDRO010000002.1"/>
</dbReference>
<feature type="compositionally biased region" description="Low complexity" evidence="1">
    <location>
        <begin position="19"/>
        <end position="30"/>
    </location>
</feature>
<dbReference type="EMBL" id="JAZDRO010000002">
    <property type="protein sequence ID" value="MEE2566473.1"/>
    <property type="molecule type" value="Genomic_DNA"/>
</dbReference>
<evidence type="ECO:0000313" key="2">
    <source>
        <dbReference type="EMBL" id="MEE2566473.1"/>
    </source>
</evidence>
<accession>A0ABU7LY43</accession>